<dbReference type="STRING" id="428993.SAMN06296058_1243"/>
<dbReference type="AlphaFoldDB" id="A0A1T5JZS0"/>
<evidence type="ECO:0000313" key="3">
    <source>
        <dbReference type="Proteomes" id="UP000190341"/>
    </source>
</evidence>
<organism evidence="2 3">
    <name type="scientific">Pseudoxanthomonas indica</name>
    <dbReference type="NCBI Taxonomy" id="428993"/>
    <lineage>
        <taxon>Bacteria</taxon>
        <taxon>Pseudomonadati</taxon>
        <taxon>Pseudomonadota</taxon>
        <taxon>Gammaproteobacteria</taxon>
        <taxon>Lysobacterales</taxon>
        <taxon>Lysobacteraceae</taxon>
        <taxon>Pseudoxanthomonas</taxon>
    </lineage>
</organism>
<keyword evidence="3" id="KW-1185">Reference proteome</keyword>
<sequence length="283" mass="31205">MPFDVLERSRWGARPTHLFIFQRQMQITRFANAERPIVLGGETFAAAGITRSNLRDSTESLKNNITIRFPYLLLTPPDGVYPPTQGLGDIWRPYPPSDRIFVSCLAYHRGDSDAAIEWTGRVIGPEFTDAECVLTCEPSNSTGRRSGQQKRWQRACWKQLYSQGDGMCNVDQALHAIPATLTGVEGLTLRSPSFVLPAGNLAGGMWVWTREDGLQDYRTIEAHNGDSIVVSYGATDFAPGLAGDAFPGCAHDWEACEDFDNTDNFGGAVYLPIKNPMGGSPVW</sequence>
<dbReference type="RefSeq" id="WP_079723558.1">
    <property type="nucleotide sequence ID" value="NZ_BMCL01000002.1"/>
</dbReference>
<evidence type="ECO:0000259" key="1">
    <source>
        <dbReference type="Pfam" id="PF09356"/>
    </source>
</evidence>
<dbReference type="OrthoDB" id="6872689at2"/>
<gene>
    <name evidence="2" type="ORF">SAMN06296058_1243</name>
</gene>
<dbReference type="Pfam" id="PF09356">
    <property type="entry name" value="Phage_BR0599"/>
    <property type="match status" value="1"/>
</dbReference>
<protein>
    <recommendedName>
        <fullName evidence="1">Bacteriophage phiJL001 Gp84 C-terminal domain-containing protein</fullName>
    </recommendedName>
</protein>
<reference evidence="2 3" key="1">
    <citation type="submission" date="2017-02" db="EMBL/GenBank/DDBJ databases">
        <authorList>
            <person name="Peterson S.W."/>
        </authorList>
    </citation>
    <scope>NUCLEOTIDE SEQUENCE [LARGE SCALE GENOMIC DNA]</scope>
    <source>
        <strain evidence="2 3">P15</strain>
    </source>
</reference>
<dbReference type="InterPro" id="IPR018964">
    <property type="entry name" value="Phage_phiJL001_Gp84_C"/>
</dbReference>
<evidence type="ECO:0000313" key="2">
    <source>
        <dbReference type="EMBL" id="SKC57062.1"/>
    </source>
</evidence>
<accession>A0A1T5JZS0</accession>
<proteinExistence type="predicted"/>
<feature type="domain" description="Bacteriophage phiJL001 Gp84 C-terminal" evidence="1">
    <location>
        <begin position="201"/>
        <end position="274"/>
    </location>
</feature>
<name>A0A1T5JZS0_9GAMM</name>
<dbReference type="Proteomes" id="UP000190341">
    <property type="component" value="Unassembled WGS sequence"/>
</dbReference>
<dbReference type="EMBL" id="FUZV01000001">
    <property type="protein sequence ID" value="SKC57062.1"/>
    <property type="molecule type" value="Genomic_DNA"/>
</dbReference>